<protein>
    <submittedName>
        <fullName evidence="2">Uncharacterized protein</fullName>
    </submittedName>
</protein>
<dbReference type="RefSeq" id="WP_052446133.1">
    <property type="nucleotide sequence ID" value="NZ_FNGU01000001.1"/>
</dbReference>
<gene>
    <name evidence="2" type="ORF">SAMN05660860_00685</name>
</gene>
<feature type="compositionally biased region" description="Polar residues" evidence="1">
    <location>
        <begin position="77"/>
        <end position="90"/>
    </location>
</feature>
<name>A0A1G9K833_9BACT</name>
<dbReference type="OrthoDB" id="5398414at2"/>
<sequence length="101" mass="11152">MSQEAVERVLGRLLTDEGFRRSAKESLEVACMQQGYVLTTTELSLLSGLKLQVINEVAAQLNPGLCRAVTTKEINQNRNYSPSVQESSSPYAFVGDPEFKL</sequence>
<feature type="region of interest" description="Disordered" evidence="1">
    <location>
        <begin position="77"/>
        <end position="101"/>
    </location>
</feature>
<dbReference type="AlphaFoldDB" id="A0A1G9K833"/>
<evidence type="ECO:0000256" key="1">
    <source>
        <dbReference type="SAM" id="MobiDB-lite"/>
    </source>
</evidence>
<dbReference type="NCBIfam" id="NF038399">
    <property type="entry name" value="NH_RiPP_Os17"/>
    <property type="match status" value="1"/>
</dbReference>
<reference evidence="2 3" key="1">
    <citation type="submission" date="2016-10" db="EMBL/GenBank/DDBJ databases">
        <authorList>
            <person name="de Groot N.N."/>
        </authorList>
    </citation>
    <scope>NUCLEOTIDE SEQUENCE [LARGE SCALE GENOMIC DNA]</scope>
    <source>
        <strain evidence="2 3">DSM 17813</strain>
    </source>
</reference>
<evidence type="ECO:0000313" key="3">
    <source>
        <dbReference type="Proteomes" id="UP000182146"/>
    </source>
</evidence>
<dbReference type="EMBL" id="FNGU01000001">
    <property type="protein sequence ID" value="SDL45917.1"/>
    <property type="molecule type" value="Genomic_DNA"/>
</dbReference>
<accession>A0A1G9K833</accession>
<proteinExistence type="predicted"/>
<dbReference type="STRING" id="392333.SAMN05660860_00685"/>
<organism evidence="2 3">
    <name type="scientific">Geoalkalibacter ferrihydriticus</name>
    <dbReference type="NCBI Taxonomy" id="392333"/>
    <lineage>
        <taxon>Bacteria</taxon>
        <taxon>Pseudomonadati</taxon>
        <taxon>Thermodesulfobacteriota</taxon>
        <taxon>Desulfuromonadia</taxon>
        <taxon>Desulfuromonadales</taxon>
        <taxon>Geoalkalibacteraceae</taxon>
        <taxon>Geoalkalibacter</taxon>
    </lineage>
</organism>
<dbReference type="Proteomes" id="UP000182146">
    <property type="component" value="Unassembled WGS sequence"/>
</dbReference>
<evidence type="ECO:0000313" key="2">
    <source>
        <dbReference type="EMBL" id="SDL45917.1"/>
    </source>
</evidence>